<proteinExistence type="inferred from homology"/>
<gene>
    <name evidence="8" type="primary">LOC115633407</name>
</gene>
<comment type="similarity">
    <text evidence="6">Belongs to the insect chemoreceptor superfamily. Gustatory receptor (GR) family.</text>
</comment>
<reference evidence="8" key="1">
    <citation type="submission" date="2025-08" db="UniProtKB">
        <authorList>
            <consortium name="RefSeq"/>
        </authorList>
    </citation>
    <scope>IDENTIFICATION</scope>
    <source>
        <strain evidence="8">11010-0011.00</strain>
        <tissue evidence="8">Whole body</tissue>
    </source>
</reference>
<sequence>MMSGRFGGVLQCHLRFYQLCGFHTLSLPLKDWQRGGEKSWLLRGWAVCLLVAFSAVTLLVFTSNEEYLYQGDRFGQVNDGLKFCFAELAVVSIYAESLCRHRQLARFFSLYASLHHGPALGLWQQWRQHARYLIVFYVLAVTDLSLLALFWDQQIMTKHLLLFWTTFQPFICAVHLRNMQFVLHLELLRQQLVQMEQELALLADYSLFASTSATFVGFEDYVRRRLRQKQLQFGRIYEMSRCFQEAFGYSILFVLLTIYVRVLVDCYFMYYTLYQGINEKDYYMLLPGFLQIPAFIQVSQSCMYLVKRIAYRLHSIVARNSIGSSPLSLQIQNFSLQILHQNIRIHCLGIATIDGYLLTRIVCAISTYMVFFVQFMPKLTNFSN</sequence>
<keyword evidence="5 6" id="KW-0472">Membrane</keyword>
<keyword evidence="6 8" id="KW-0675">Receptor</keyword>
<feature type="transmembrane region" description="Helical" evidence="6">
    <location>
        <begin position="130"/>
        <end position="151"/>
    </location>
</feature>
<comment type="caution">
    <text evidence="6">Lacks conserved residue(s) required for the propagation of feature annotation.</text>
</comment>
<organism evidence="7 8">
    <name type="scientific">Drosophila lebanonensis</name>
    <name type="common">Fruit fly</name>
    <name type="synonym">Scaptodrosophila lebanonensis</name>
    <dbReference type="NCBI Taxonomy" id="7225"/>
    <lineage>
        <taxon>Eukaryota</taxon>
        <taxon>Metazoa</taxon>
        <taxon>Ecdysozoa</taxon>
        <taxon>Arthropoda</taxon>
        <taxon>Hexapoda</taxon>
        <taxon>Insecta</taxon>
        <taxon>Pterygota</taxon>
        <taxon>Neoptera</taxon>
        <taxon>Endopterygota</taxon>
        <taxon>Diptera</taxon>
        <taxon>Brachycera</taxon>
        <taxon>Muscomorpha</taxon>
        <taxon>Ephydroidea</taxon>
        <taxon>Drosophilidae</taxon>
        <taxon>Scaptodrosophila</taxon>
    </lineage>
</organism>
<evidence type="ECO:0000256" key="3">
    <source>
        <dbReference type="ARBA" id="ARBA00022692"/>
    </source>
</evidence>
<accession>A0A6J2UEY8</accession>
<dbReference type="GeneID" id="115633407"/>
<keyword evidence="7" id="KW-1185">Reference proteome</keyword>
<evidence type="ECO:0000313" key="7">
    <source>
        <dbReference type="Proteomes" id="UP000504634"/>
    </source>
</evidence>
<comment type="subcellular location">
    <subcellularLocation>
        <location evidence="1 6">Cell membrane</location>
        <topology evidence="1 6">Multi-pass membrane protein</topology>
    </subcellularLocation>
</comment>
<comment type="function">
    <text evidence="6">Gustatory receptor which mediates acceptance or avoidance behavior, depending on its substrates.</text>
</comment>
<dbReference type="AlphaFoldDB" id="A0A6J2UEY8"/>
<evidence type="ECO:0000256" key="5">
    <source>
        <dbReference type="ARBA" id="ARBA00023136"/>
    </source>
</evidence>
<evidence type="ECO:0000256" key="6">
    <source>
        <dbReference type="RuleBase" id="RU363108"/>
    </source>
</evidence>
<dbReference type="GO" id="GO:0007165">
    <property type="term" value="P:signal transduction"/>
    <property type="evidence" value="ECO:0007669"/>
    <property type="project" value="UniProtKB-KW"/>
</dbReference>
<name>A0A6J2UEY8_DROLE</name>
<dbReference type="InterPro" id="IPR013604">
    <property type="entry name" value="7TM_chemorcpt"/>
</dbReference>
<keyword evidence="4 6" id="KW-1133">Transmembrane helix</keyword>
<dbReference type="GO" id="GO:0005886">
    <property type="term" value="C:plasma membrane"/>
    <property type="evidence" value="ECO:0007669"/>
    <property type="project" value="UniProtKB-SubCell"/>
</dbReference>
<feature type="transmembrane region" description="Helical" evidence="6">
    <location>
        <begin position="282"/>
        <end position="306"/>
    </location>
</feature>
<protein>
    <recommendedName>
        <fullName evidence="6">Gustatory receptor</fullName>
    </recommendedName>
</protein>
<feature type="transmembrane region" description="Helical" evidence="6">
    <location>
        <begin position="357"/>
        <end position="376"/>
    </location>
</feature>
<feature type="transmembrane region" description="Helical" evidence="6">
    <location>
        <begin position="246"/>
        <end position="270"/>
    </location>
</feature>
<dbReference type="GO" id="GO:0050909">
    <property type="term" value="P:sensory perception of taste"/>
    <property type="evidence" value="ECO:0007669"/>
    <property type="project" value="InterPro"/>
</dbReference>
<evidence type="ECO:0000313" key="8">
    <source>
        <dbReference type="RefSeq" id="XP_030386710.1"/>
    </source>
</evidence>
<dbReference type="RefSeq" id="XP_030386710.1">
    <property type="nucleotide sequence ID" value="XM_030530850.1"/>
</dbReference>
<dbReference type="Pfam" id="PF08395">
    <property type="entry name" value="7tm_7"/>
    <property type="match status" value="1"/>
</dbReference>
<keyword evidence="6" id="KW-0807">Transducer</keyword>
<dbReference type="OrthoDB" id="6366728at2759"/>
<evidence type="ECO:0000256" key="2">
    <source>
        <dbReference type="ARBA" id="ARBA00022475"/>
    </source>
</evidence>
<keyword evidence="3 6" id="KW-0812">Transmembrane</keyword>
<keyword evidence="2 6" id="KW-1003">Cell membrane</keyword>
<feature type="transmembrane region" description="Helical" evidence="6">
    <location>
        <begin position="40"/>
        <end position="61"/>
    </location>
</feature>
<dbReference type="CTD" id="31865"/>
<evidence type="ECO:0000256" key="1">
    <source>
        <dbReference type="ARBA" id="ARBA00004651"/>
    </source>
</evidence>
<evidence type="ECO:0000256" key="4">
    <source>
        <dbReference type="ARBA" id="ARBA00022989"/>
    </source>
</evidence>
<dbReference type="Proteomes" id="UP000504634">
    <property type="component" value="Unplaced"/>
</dbReference>